<evidence type="ECO:0000259" key="9">
    <source>
        <dbReference type="Pfam" id="PF25137"/>
    </source>
</evidence>
<dbReference type="InterPro" id="IPR056798">
    <property type="entry name" value="ADH_Fe_C"/>
</dbReference>
<feature type="domain" description="Fe-containing alcohol dehydrogenase-like C-terminal" evidence="9">
    <location>
        <begin position="204"/>
        <end position="394"/>
    </location>
</feature>
<dbReference type="InterPro" id="IPR018211">
    <property type="entry name" value="ADH_Fe_CS"/>
</dbReference>
<keyword evidence="4" id="KW-0418">Kinase</keyword>
<evidence type="ECO:0000313" key="11">
    <source>
        <dbReference type="Proteomes" id="UP001410648"/>
    </source>
</evidence>
<reference evidence="10 11" key="1">
    <citation type="journal article" date="2019" name="Int. J. Syst. Evol. Microbiol.">
        <title>The Global Catalogue of Microorganisms (GCM) 10K type strain sequencing project: providing services to taxonomists for standard genome sequencing and annotation.</title>
        <authorList>
            <consortium name="The Broad Institute Genomics Platform"/>
            <consortium name="The Broad Institute Genome Sequencing Center for Infectious Disease"/>
            <person name="Wu L."/>
            <person name="Ma J."/>
        </authorList>
    </citation>
    <scope>NUCLEOTIDE SEQUENCE [LARGE SCALE GENOMIC DNA]</scope>
    <source>
        <strain evidence="10 11">JCM 14232</strain>
    </source>
</reference>
<dbReference type="Gene3D" id="3.40.50.1970">
    <property type="match status" value="1"/>
</dbReference>
<dbReference type="PANTHER" id="PTHR11496:SF102">
    <property type="entry name" value="ALCOHOL DEHYDROGENASE 4"/>
    <property type="match status" value="1"/>
</dbReference>
<comment type="similarity">
    <text evidence="1">Belongs to the iron-containing alcohol dehydrogenase family.</text>
</comment>
<dbReference type="Proteomes" id="UP001410648">
    <property type="component" value="Unassembled WGS sequence"/>
</dbReference>
<name>A0ABN1B1W7_9LACT</name>
<keyword evidence="5" id="KW-0067">ATP-binding</keyword>
<dbReference type="SUPFAM" id="SSF56796">
    <property type="entry name" value="Dehydroquinate synthase-like"/>
    <property type="match status" value="1"/>
</dbReference>
<feature type="domain" description="Alcohol dehydrogenase iron-type/glycerol dehydrogenase GldA" evidence="8">
    <location>
        <begin position="27"/>
        <end position="193"/>
    </location>
</feature>
<dbReference type="CDD" id="cd08189">
    <property type="entry name" value="Fe-ADH-like"/>
    <property type="match status" value="1"/>
</dbReference>
<dbReference type="InterPro" id="IPR039697">
    <property type="entry name" value="Alcohol_dehydrogenase_Fe"/>
</dbReference>
<dbReference type="InterPro" id="IPR023000">
    <property type="entry name" value="Shikimate_kinase_CS"/>
</dbReference>
<dbReference type="InterPro" id="IPR001670">
    <property type="entry name" value="ADH_Fe/GldA"/>
</dbReference>
<keyword evidence="2" id="KW-0808">Transferase</keyword>
<dbReference type="EMBL" id="BAAADA010000143">
    <property type="protein sequence ID" value="GAA0488640.1"/>
    <property type="molecule type" value="Genomic_DNA"/>
</dbReference>
<protein>
    <submittedName>
        <fullName evidence="10">Iron-containing alcohol dehydrogenase</fullName>
    </submittedName>
</protein>
<keyword evidence="3" id="KW-0547">Nucleotide-binding</keyword>
<dbReference type="PROSITE" id="PS00913">
    <property type="entry name" value="ADH_IRON_1"/>
    <property type="match status" value="1"/>
</dbReference>
<accession>A0ABN1B1W7</accession>
<evidence type="ECO:0000256" key="3">
    <source>
        <dbReference type="ARBA" id="ARBA00022741"/>
    </source>
</evidence>
<dbReference type="Gene3D" id="1.20.1090.10">
    <property type="entry name" value="Dehydroquinate synthase-like - alpha domain"/>
    <property type="match status" value="1"/>
</dbReference>
<evidence type="ECO:0000256" key="1">
    <source>
        <dbReference type="ARBA" id="ARBA00007358"/>
    </source>
</evidence>
<evidence type="ECO:0000256" key="6">
    <source>
        <dbReference type="ARBA" id="ARBA00023002"/>
    </source>
</evidence>
<comment type="caution">
    <text evidence="10">The sequence shown here is derived from an EMBL/GenBank/DDBJ whole genome shotgun (WGS) entry which is preliminary data.</text>
</comment>
<dbReference type="Pfam" id="PF25137">
    <property type="entry name" value="ADH_Fe_C"/>
    <property type="match status" value="1"/>
</dbReference>
<sequence length="399" mass="43560">MITLLNRLYQKSLHLTSFFLSWKDPELLKGPGSVHSLPDIIRSHSCQRVLILTDSGITRAGVLNKLKTCLDQSDISYTIFSDIEANPSIRTIERAAVRYNSFHSDCIVAVGGGSVLDAAKAASIIIGKPQKSLKSFKGLLKIRHALPPLIAVPTTAGTGSEATAAAVVSDPEKKEKFTIMDPSLIPDYAVLDPVLLKSLPPQLTAETGMDALTHAVEAYIGRSNTSATRRLSEEAILLIHSNLLQSYNNGSDLTARENMLMASYKAGQAFTRAYVGNIHAISHALTAFYGAPHGRTNAMLLPVVLRYYGSAVQPDLSRLSDKLGLTESSASEKEKAEAFISWIEKLNQKMTIPDKLDRVQKKDYLPLSRHAIKEANPLYPVPVMFTSDDFTAILDLISN</sequence>
<evidence type="ECO:0000256" key="4">
    <source>
        <dbReference type="ARBA" id="ARBA00022777"/>
    </source>
</evidence>
<dbReference type="PANTHER" id="PTHR11496">
    <property type="entry name" value="ALCOHOL DEHYDROGENASE"/>
    <property type="match status" value="1"/>
</dbReference>
<keyword evidence="7" id="KW-0520">NAD</keyword>
<evidence type="ECO:0000256" key="5">
    <source>
        <dbReference type="ARBA" id="ARBA00022840"/>
    </source>
</evidence>
<dbReference type="PROSITE" id="PS01128">
    <property type="entry name" value="SHIKIMATE_KINASE"/>
    <property type="match status" value="1"/>
</dbReference>
<gene>
    <name evidence="10" type="ORF">GCM10008936_15960</name>
</gene>
<evidence type="ECO:0000256" key="2">
    <source>
        <dbReference type="ARBA" id="ARBA00022679"/>
    </source>
</evidence>
<evidence type="ECO:0000256" key="7">
    <source>
        <dbReference type="ARBA" id="ARBA00023027"/>
    </source>
</evidence>
<keyword evidence="6" id="KW-0560">Oxidoreductase</keyword>
<proteinExistence type="inferred from homology"/>
<evidence type="ECO:0000259" key="8">
    <source>
        <dbReference type="Pfam" id="PF00465"/>
    </source>
</evidence>
<dbReference type="Pfam" id="PF00465">
    <property type="entry name" value="Fe-ADH"/>
    <property type="match status" value="1"/>
</dbReference>
<organism evidence="10 11">
    <name type="scientific">Alkalibacterium indicireducens</name>
    <dbReference type="NCBI Taxonomy" id="398758"/>
    <lineage>
        <taxon>Bacteria</taxon>
        <taxon>Bacillati</taxon>
        <taxon>Bacillota</taxon>
        <taxon>Bacilli</taxon>
        <taxon>Lactobacillales</taxon>
        <taxon>Carnobacteriaceae</taxon>
        <taxon>Alkalibacterium</taxon>
    </lineage>
</organism>
<keyword evidence="11" id="KW-1185">Reference proteome</keyword>
<evidence type="ECO:0000313" key="10">
    <source>
        <dbReference type="EMBL" id="GAA0488640.1"/>
    </source>
</evidence>
<dbReference type="RefSeq" id="WP_346025003.1">
    <property type="nucleotide sequence ID" value="NZ_BAAADA010000143.1"/>
</dbReference>